<dbReference type="Gene3D" id="1.25.40.10">
    <property type="entry name" value="Tetratricopeptide repeat domain"/>
    <property type="match status" value="1"/>
</dbReference>
<sequence length="208" mass="22731">MRVLDAAGAKAILCAMMSLSAFVLLVGLVLQETPPADVEVAPRTEFRTPEARLEQRLDALAQAQTPREAAPLVDEIRALWAHSGSDTISLLMDRGAAAEAAGDVDIAIRMYDHVTRLDPDFAEGWLAAGRMAARVEDWAYALETLNTALTLEPRRYDAYLTLGRVLERAEETQAALEAYDAALEIYPAHEDARQARDRLADALAGRSL</sequence>
<reference evidence="5" key="1">
    <citation type="journal article" date="2014" name="Int. J. Syst. Evol. Microbiol.">
        <title>Complete genome sequence of Corynebacterium casei LMG S-19264T (=DSM 44701T), isolated from a smear-ripened cheese.</title>
        <authorList>
            <consortium name="US DOE Joint Genome Institute (JGI-PGF)"/>
            <person name="Walter F."/>
            <person name="Albersmeier A."/>
            <person name="Kalinowski J."/>
            <person name="Ruckert C."/>
        </authorList>
    </citation>
    <scope>NUCLEOTIDE SEQUENCE</scope>
    <source>
        <strain evidence="5">VKM B-1513</strain>
    </source>
</reference>
<evidence type="ECO:0008006" key="7">
    <source>
        <dbReference type="Google" id="ProtNLM"/>
    </source>
</evidence>
<organism evidence="5 6">
    <name type="scientific">Maricaulis virginensis</name>
    <dbReference type="NCBI Taxonomy" id="144022"/>
    <lineage>
        <taxon>Bacteria</taxon>
        <taxon>Pseudomonadati</taxon>
        <taxon>Pseudomonadota</taxon>
        <taxon>Alphaproteobacteria</taxon>
        <taxon>Maricaulales</taxon>
        <taxon>Maricaulaceae</taxon>
        <taxon>Maricaulis</taxon>
    </lineage>
</organism>
<protein>
    <recommendedName>
        <fullName evidence="7">Tetratricopeptide repeat protein</fullName>
    </recommendedName>
</protein>
<keyword evidence="4" id="KW-0472">Membrane</keyword>
<evidence type="ECO:0000313" key="5">
    <source>
        <dbReference type="EMBL" id="GLK52627.1"/>
    </source>
</evidence>
<dbReference type="Pfam" id="PF13371">
    <property type="entry name" value="TPR_9"/>
    <property type="match status" value="1"/>
</dbReference>
<feature type="repeat" description="TPR" evidence="3">
    <location>
        <begin position="88"/>
        <end position="121"/>
    </location>
</feature>
<dbReference type="PROSITE" id="PS50005">
    <property type="entry name" value="TPR"/>
    <property type="match status" value="3"/>
</dbReference>
<feature type="repeat" description="TPR" evidence="3">
    <location>
        <begin position="156"/>
        <end position="189"/>
    </location>
</feature>
<dbReference type="PANTHER" id="PTHR44858">
    <property type="entry name" value="TETRATRICOPEPTIDE REPEAT PROTEIN 6"/>
    <property type="match status" value="1"/>
</dbReference>
<dbReference type="InterPro" id="IPR011990">
    <property type="entry name" value="TPR-like_helical_dom_sf"/>
</dbReference>
<keyword evidence="1" id="KW-0677">Repeat</keyword>
<dbReference type="PANTHER" id="PTHR44858:SF1">
    <property type="entry name" value="UDP-N-ACETYLGLUCOSAMINE--PEPTIDE N-ACETYLGLUCOSAMINYLTRANSFERASE SPINDLY-RELATED"/>
    <property type="match status" value="1"/>
</dbReference>
<keyword evidence="4" id="KW-0812">Transmembrane</keyword>
<comment type="caution">
    <text evidence="5">The sequence shown here is derived from an EMBL/GenBank/DDBJ whole genome shotgun (WGS) entry which is preliminary data.</text>
</comment>
<gene>
    <name evidence="5" type="ORF">GCM10017621_21350</name>
</gene>
<name>A0A9W6IN93_9PROT</name>
<dbReference type="SUPFAM" id="SSF48452">
    <property type="entry name" value="TPR-like"/>
    <property type="match status" value="1"/>
</dbReference>
<evidence type="ECO:0000256" key="2">
    <source>
        <dbReference type="ARBA" id="ARBA00022803"/>
    </source>
</evidence>
<dbReference type="GO" id="GO:0046813">
    <property type="term" value="P:receptor-mediated virion attachment to host cell"/>
    <property type="evidence" value="ECO:0007669"/>
    <property type="project" value="TreeGrafter"/>
</dbReference>
<proteinExistence type="predicted"/>
<dbReference type="SMART" id="SM00028">
    <property type="entry name" value="TPR"/>
    <property type="match status" value="3"/>
</dbReference>
<reference evidence="5" key="2">
    <citation type="submission" date="2023-01" db="EMBL/GenBank/DDBJ databases">
        <authorList>
            <person name="Sun Q."/>
            <person name="Evtushenko L."/>
        </authorList>
    </citation>
    <scope>NUCLEOTIDE SEQUENCE</scope>
    <source>
        <strain evidence="5">VKM B-1513</strain>
    </source>
</reference>
<feature type="transmembrane region" description="Helical" evidence="4">
    <location>
        <begin position="12"/>
        <end position="30"/>
    </location>
</feature>
<dbReference type="GO" id="GO:0009279">
    <property type="term" value="C:cell outer membrane"/>
    <property type="evidence" value="ECO:0007669"/>
    <property type="project" value="TreeGrafter"/>
</dbReference>
<evidence type="ECO:0000313" key="6">
    <source>
        <dbReference type="Proteomes" id="UP001143486"/>
    </source>
</evidence>
<keyword evidence="4" id="KW-1133">Transmembrane helix</keyword>
<dbReference type="Proteomes" id="UP001143486">
    <property type="component" value="Unassembled WGS sequence"/>
</dbReference>
<accession>A0A9W6IN93</accession>
<evidence type="ECO:0000256" key="3">
    <source>
        <dbReference type="PROSITE-ProRule" id="PRU00339"/>
    </source>
</evidence>
<dbReference type="EMBL" id="BSFE01000005">
    <property type="protein sequence ID" value="GLK52627.1"/>
    <property type="molecule type" value="Genomic_DNA"/>
</dbReference>
<evidence type="ECO:0000256" key="4">
    <source>
        <dbReference type="SAM" id="Phobius"/>
    </source>
</evidence>
<dbReference type="AlphaFoldDB" id="A0A9W6IN93"/>
<feature type="repeat" description="TPR" evidence="3">
    <location>
        <begin position="122"/>
        <end position="155"/>
    </location>
</feature>
<keyword evidence="2 3" id="KW-0802">TPR repeat</keyword>
<keyword evidence="6" id="KW-1185">Reference proteome</keyword>
<dbReference type="InterPro" id="IPR050498">
    <property type="entry name" value="Ycf3"/>
</dbReference>
<dbReference type="InterPro" id="IPR019734">
    <property type="entry name" value="TPR_rpt"/>
</dbReference>
<evidence type="ECO:0000256" key="1">
    <source>
        <dbReference type="ARBA" id="ARBA00022737"/>
    </source>
</evidence>